<protein>
    <recommendedName>
        <fullName evidence="1">Zinc-ribbon 15 domain-containing protein</fullName>
    </recommendedName>
</protein>
<keyword evidence="3" id="KW-1185">Reference proteome</keyword>
<dbReference type="AlphaFoldDB" id="R0MKW0"/>
<dbReference type="EMBL" id="KB908984">
    <property type="protein sequence ID" value="EOB13408.1"/>
    <property type="molecule type" value="Genomic_DNA"/>
</dbReference>
<dbReference type="VEuPathDB" id="MicrosporidiaDB:NBO_76g0013"/>
<name>R0MKW0_NOSB1</name>
<dbReference type="InterPro" id="IPR031493">
    <property type="entry name" value="Zinc_ribbon_15"/>
</dbReference>
<evidence type="ECO:0000313" key="2">
    <source>
        <dbReference type="EMBL" id="EOB13408.1"/>
    </source>
</evidence>
<evidence type="ECO:0000313" key="3">
    <source>
        <dbReference type="Proteomes" id="UP000016927"/>
    </source>
</evidence>
<dbReference type="Proteomes" id="UP000016927">
    <property type="component" value="Unassembled WGS sequence"/>
</dbReference>
<evidence type="ECO:0000259" key="1">
    <source>
        <dbReference type="Pfam" id="PF17032"/>
    </source>
</evidence>
<organism evidence="2 3">
    <name type="scientific">Nosema bombycis (strain CQ1 / CVCC 102059)</name>
    <name type="common">Microsporidian parasite</name>
    <name type="synonym">Pebrine of silkworm</name>
    <dbReference type="NCBI Taxonomy" id="578461"/>
    <lineage>
        <taxon>Eukaryota</taxon>
        <taxon>Fungi</taxon>
        <taxon>Fungi incertae sedis</taxon>
        <taxon>Microsporidia</taxon>
        <taxon>Nosematidae</taxon>
        <taxon>Nosema</taxon>
    </lineage>
</organism>
<gene>
    <name evidence="2" type="ORF">NBO_76g0013</name>
</gene>
<feature type="domain" description="Zinc-ribbon 15" evidence="1">
    <location>
        <begin position="31"/>
        <end position="103"/>
    </location>
</feature>
<reference evidence="2 3" key="1">
    <citation type="journal article" date="2013" name="BMC Genomics">
        <title>Comparative genomics of parasitic silkworm microsporidia reveal an association between genome expansion and host adaptation.</title>
        <authorList>
            <person name="Pan G."/>
            <person name="Xu J."/>
            <person name="Li T."/>
            <person name="Xia Q."/>
            <person name="Liu S.L."/>
            <person name="Zhang G."/>
            <person name="Li S."/>
            <person name="Li C."/>
            <person name="Liu H."/>
            <person name="Yang L."/>
            <person name="Liu T."/>
            <person name="Zhang X."/>
            <person name="Wu Z."/>
            <person name="Fan W."/>
            <person name="Dang X."/>
            <person name="Xiang H."/>
            <person name="Tao M."/>
            <person name="Li Y."/>
            <person name="Hu J."/>
            <person name="Li Z."/>
            <person name="Lin L."/>
            <person name="Luo J."/>
            <person name="Geng L."/>
            <person name="Wang L."/>
            <person name="Long M."/>
            <person name="Wan Y."/>
            <person name="He N."/>
            <person name="Zhang Z."/>
            <person name="Lu C."/>
            <person name="Keeling P.J."/>
            <person name="Wang J."/>
            <person name="Xiang Z."/>
            <person name="Zhou Z."/>
        </authorList>
    </citation>
    <scope>NUCLEOTIDE SEQUENCE [LARGE SCALE GENOMIC DNA]</scope>
    <source>
        <strain evidence="3">CQ1 / CVCC 102059</strain>
    </source>
</reference>
<proteinExistence type="predicted"/>
<sequence length="118" mass="13259">MCNPCCLIIGCDTKSKEVPKPENWPDLKGDMLCPHCSKIYPRIYKKDKRRLAICFIPICPCGSSDTYMACSYCGLKVNASKDTICHRCQVDTPFECDYCPNCGTSKRGGENARQLNLH</sequence>
<dbReference type="HOGENOM" id="CLU_164198_0_0_1"/>
<dbReference type="Pfam" id="PF17032">
    <property type="entry name" value="Zn_ribbon_15"/>
    <property type="match status" value="1"/>
</dbReference>
<accession>R0MKW0</accession>
<dbReference type="OMA" id="DTICHRC"/>
<dbReference type="OrthoDB" id="2186471at2759"/>